<comment type="caution">
    <text evidence="5">Lacks conserved residue(s) required for the propagation of feature annotation.</text>
</comment>
<feature type="non-terminal residue" evidence="8">
    <location>
        <position position="1"/>
    </location>
</feature>
<feature type="domain" description="Sushi" evidence="7">
    <location>
        <begin position="432"/>
        <end position="495"/>
    </location>
</feature>
<dbReference type="PROSITE" id="PS50835">
    <property type="entry name" value="IG_LIKE"/>
    <property type="match status" value="2"/>
</dbReference>
<protein>
    <submittedName>
        <fullName evidence="8">Uncharacterized protein</fullName>
    </submittedName>
</protein>
<dbReference type="InterPro" id="IPR050350">
    <property type="entry name" value="Compl-Cell_Adhes-Reg"/>
</dbReference>
<feature type="domain" description="Sushi" evidence="7">
    <location>
        <begin position="304"/>
        <end position="367"/>
    </location>
</feature>
<dbReference type="CDD" id="cd00033">
    <property type="entry name" value="CCP"/>
    <property type="match status" value="8"/>
</dbReference>
<dbReference type="Pfam" id="PF00084">
    <property type="entry name" value="Sushi"/>
    <property type="match status" value="9"/>
</dbReference>
<evidence type="ECO:0000259" key="6">
    <source>
        <dbReference type="PROSITE" id="PS50835"/>
    </source>
</evidence>
<dbReference type="InterPro" id="IPR035976">
    <property type="entry name" value="Sushi/SCR/CCP_sf"/>
</dbReference>
<name>A0ABD0LB00_9CAEN</name>
<feature type="domain" description="Sushi" evidence="7">
    <location>
        <begin position="558"/>
        <end position="621"/>
    </location>
</feature>
<feature type="domain" description="Sushi" evidence="7">
    <location>
        <begin position="237"/>
        <end position="300"/>
    </location>
</feature>
<keyword evidence="4" id="KW-0325">Glycoprotein</keyword>
<dbReference type="SMART" id="SM00032">
    <property type="entry name" value="CCP"/>
    <property type="match status" value="11"/>
</dbReference>
<comment type="caution">
    <text evidence="8">The sequence shown here is derived from an EMBL/GenBank/DDBJ whole genome shotgun (WGS) entry which is preliminary data.</text>
</comment>
<keyword evidence="9" id="KW-1185">Reference proteome</keyword>
<feature type="domain" description="Ig-like" evidence="6">
    <location>
        <begin position="564"/>
        <end position="650"/>
    </location>
</feature>
<feature type="domain" description="Sushi" evidence="7">
    <location>
        <begin position="622"/>
        <end position="685"/>
    </location>
</feature>
<dbReference type="InterPro" id="IPR000436">
    <property type="entry name" value="Sushi_SCR_CCP_dom"/>
</dbReference>
<feature type="domain" description="Sushi" evidence="7">
    <location>
        <begin position="173"/>
        <end position="236"/>
    </location>
</feature>
<evidence type="ECO:0000256" key="2">
    <source>
        <dbReference type="ARBA" id="ARBA00022737"/>
    </source>
</evidence>
<organism evidence="8 9">
    <name type="scientific">Batillaria attramentaria</name>
    <dbReference type="NCBI Taxonomy" id="370345"/>
    <lineage>
        <taxon>Eukaryota</taxon>
        <taxon>Metazoa</taxon>
        <taxon>Spiralia</taxon>
        <taxon>Lophotrochozoa</taxon>
        <taxon>Mollusca</taxon>
        <taxon>Gastropoda</taxon>
        <taxon>Caenogastropoda</taxon>
        <taxon>Sorbeoconcha</taxon>
        <taxon>Cerithioidea</taxon>
        <taxon>Batillariidae</taxon>
        <taxon>Batillaria</taxon>
    </lineage>
</organism>
<dbReference type="EMBL" id="JACVVK020000067">
    <property type="protein sequence ID" value="KAK7496405.1"/>
    <property type="molecule type" value="Genomic_DNA"/>
</dbReference>
<feature type="domain" description="Sushi" evidence="7">
    <location>
        <begin position="496"/>
        <end position="557"/>
    </location>
</feature>
<evidence type="ECO:0000256" key="4">
    <source>
        <dbReference type="ARBA" id="ARBA00023180"/>
    </source>
</evidence>
<proteinExistence type="predicted"/>
<evidence type="ECO:0000256" key="5">
    <source>
        <dbReference type="PROSITE-ProRule" id="PRU00302"/>
    </source>
</evidence>
<keyword evidence="3" id="KW-1015">Disulfide bond</keyword>
<feature type="domain" description="Ig-like" evidence="6">
    <location>
        <begin position="438"/>
        <end position="524"/>
    </location>
</feature>
<feature type="domain" description="Sushi" evidence="7">
    <location>
        <begin position="368"/>
        <end position="431"/>
    </location>
</feature>
<keyword evidence="1 5" id="KW-0768">Sushi</keyword>
<accession>A0ABD0LB00</accession>
<evidence type="ECO:0000313" key="9">
    <source>
        <dbReference type="Proteomes" id="UP001519460"/>
    </source>
</evidence>
<gene>
    <name evidence="8" type="ORF">BaRGS_00012327</name>
</gene>
<keyword evidence="2" id="KW-0677">Repeat</keyword>
<dbReference type="SUPFAM" id="SSF57535">
    <property type="entry name" value="Complement control module/SCR domain"/>
    <property type="match status" value="11"/>
</dbReference>
<evidence type="ECO:0000256" key="3">
    <source>
        <dbReference type="ARBA" id="ARBA00023157"/>
    </source>
</evidence>
<evidence type="ECO:0000259" key="7">
    <source>
        <dbReference type="PROSITE" id="PS50923"/>
    </source>
</evidence>
<dbReference type="PANTHER" id="PTHR19325">
    <property type="entry name" value="COMPLEMENT COMPONENT-RELATED SUSHI DOMAIN-CONTAINING"/>
    <property type="match status" value="1"/>
</dbReference>
<evidence type="ECO:0000256" key="1">
    <source>
        <dbReference type="ARBA" id="ARBA00022659"/>
    </source>
</evidence>
<sequence length="865" mass="88155">AGNNDNGCNCIATARYCDQDWALNYCSTTCNVWNTITCDPLISVPNASPKYNGQDPIYPEPRYMDIVTFECNPGYEQVGGVDKALRRVCNKTGQWVLDPDYQDTFSCQRVSCGSVPTVTLATPSRSSGVYEDVVTYTCNTGYYNTGTGLGTRTCNASAVWEQSDDDPVCAVAPPCPAPPVVYQATPNASSGVYPEDVSYVCNTGYDNSGGGAGLKTCNVNGQWEVLNGNPDPVCTLKPCGATPTISNAVASVASGYYGDDVTYTCATGYSQSGGGTGRHTCEATGVWTADPGDSTPTCASKNIVSCGAATPVSNADPSRPTGTYGDKVTYTCATGYSQTGGGLGRRTCTASGNWVLDSGFADPVCTIVSCGAATPVSNADPSQATGNYGDTATYSCATGYTQSSGGTGLRTCDATGTWVLDGADSDPVCTAVSCGTAPSVTDATPSQASGSYGDDVTYSCNTGYNQSGGGTGRRTCDATGTWIVDGGDTDPKCTIISCGAATPVSNADPSQSTGNYGDTATYSCATGYTQSSGGTGLRTCDATGTWALNGADPVCTAVSCGTAPPVTDATSSQASGSYGDDVTYSCNTGYSQSAGGTGRRTCDATGTWIVDGGDTDPACTIVSCGAVTPVSNANPSQATGNYGDTATYSCATGYSQSGGGTGARTCDATGTWVLDGADSDPVCTARATANQVAARADARVTQQEHGYSMVETRIQYPNLSVLRPHGLSGVSCGPPPEYHGATSSLSVGYYGDAAVYTCDRAHLKQGGGTGRTVCNASGLWEPDSGDTSPRCVGYAVIFINSQSEAQPAPPGSMSSAVARSNLHCASVCAQSTGCHGYTFTQITGVCKMNIASALPVISDMKKICT</sequence>
<dbReference type="PROSITE" id="PS50923">
    <property type="entry name" value="SUSHI"/>
    <property type="match status" value="10"/>
</dbReference>
<dbReference type="InterPro" id="IPR007110">
    <property type="entry name" value="Ig-like_dom"/>
</dbReference>
<dbReference type="AlphaFoldDB" id="A0ABD0LB00"/>
<dbReference type="Gene3D" id="2.10.70.10">
    <property type="entry name" value="Complement Module, domain 1"/>
    <property type="match status" value="11"/>
</dbReference>
<feature type="domain" description="Sushi" evidence="7">
    <location>
        <begin position="730"/>
        <end position="793"/>
    </location>
</feature>
<evidence type="ECO:0000313" key="8">
    <source>
        <dbReference type="EMBL" id="KAK7496405.1"/>
    </source>
</evidence>
<dbReference type="Proteomes" id="UP001519460">
    <property type="component" value="Unassembled WGS sequence"/>
</dbReference>
<feature type="domain" description="Sushi" evidence="7">
    <location>
        <begin position="110"/>
        <end position="171"/>
    </location>
</feature>
<dbReference type="PANTHER" id="PTHR19325:SF560">
    <property type="entry name" value="SUSHI, VON WILLEBRAND FACTOR TYPE A, EGF AND PENTRAXIN DOMAIN-CONTAINING PROTEIN 1"/>
    <property type="match status" value="1"/>
</dbReference>
<reference evidence="8 9" key="1">
    <citation type="journal article" date="2023" name="Sci. Data">
        <title>Genome assembly of the Korean intertidal mud-creeper Batillaria attramentaria.</title>
        <authorList>
            <person name="Patra A.K."/>
            <person name="Ho P.T."/>
            <person name="Jun S."/>
            <person name="Lee S.J."/>
            <person name="Kim Y."/>
            <person name="Won Y.J."/>
        </authorList>
    </citation>
    <scope>NUCLEOTIDE SEQUENCE [LARGE SCALE GENOMIC DNA]</scope>
    <source>
        <strain evidence="8">Wonlab-2016</strain>
    </source>
</reference>